<evidence type="ECO:0000313" key="3">
    <source>
        <dbReference type="Proteomes" id="UP000482960"/>
    </source>
</evidence>
<dbReference type="InterPro" id="IPR000182">
    <property type="entry name" value="GNAT_dom"/>
</dbReference>
<dbReference type="Gene3D" id="3.40.630.30">
    <property type="match status" value="1"/>
</dbReference>
<dbReference type="PROSITE" id="PS51186">
    <property type="entry name" value="GNAT"/>
    <property type="match status" value="1"/>
</dbReference>
<dbReference type="RefSeq" id="WP_173078159.1">
    <property type="nucleotide sequence ID" value="NZ_BAABJB010000062.1"/>
</dbReference>
<reference evidence="2 3" key="2">
    <citation type="submission" date="2020-03" db="EMBL/GenBank/DDBJ databases">
        <authorList>
            <person name="Ichikawa N."/>
            <person name="Kimura A."/>
            <person name="Kitahashi Y."/>
            <person name="Uohara A."/>
        </authorList>
    </citation>
    <scope>NUCLEOTIDE SEQUENCE [LARGE SCALE GENOMIC DNA]</scope>
    <source>
        <strain evidence="2 3">NBRC 108638</strain>
    </source>
</reference>
<dbReference type="InterPro" id="IPR052523">
    <property type="entry name" value="Trichothecene_AcTrans"/>
</dbReference>
<evidence type="ECO:0000313" key="2">
    <source>
        <dbReference type="EMBL" id="GFJ90913.1"/>
    </source>
</evidence>
<keyword evidence="2" id="KW-0808">Transferase</keyword>
<dbReference type="Pfam" id="PF13508">
    <property type="entry name" value="Acetyltransf_7"/>
    <property type="match status" value="1"/>
</dbReference>
<protein>
    <submittedName>
        <fullName evidence="2">N-acetyltransferase</fullName>
    </submittedName>
</protein>
<dbReference type="Proteomes" id="UP000482960">
    <property type="component" value="Unassembled WGS sequence"/>
</dbReference>
<dbReference type="AlphaFoldDB" id="A0A6V8L0U7"/>
<proteinExistence type="predicted"/>
<accession>A0A6V8L0U7</accession>
<keyword evidence="3" id="KW-1185">Reference proteome</keyword>
<feature type="domain" description="N-acetyltransferase" evidence="1">
    <location>
        <begin position="10"/>
        <end position="201"/>
    </location>
</feature>
<name>A0A6V8L0U7_9ACTN</name>
<dbReference type="PANTHER" id="PTHR42791">
    <property type="entry name" value="GNAT FAMILY ACETYLTRANSFERASE"/>
    <property type="match status" value="1"/>
</dbReference>
<dbReference type="EMBL" id="BLPG01000001">
    <property type="protein sequence ID" value="GFJ90913.1"/>
    <property type="molecule type" value="Genomic_DNA"/>
</dbReference>
<comment type="caution">
    <text evidence="2">The sequence shown here is derived from an EMBL/GenBank/DDBJ whole genome shotgun (WGS) entry which is preliminary data.</text>
</comment>
<evidence type="ECO:0000259" key="1">
    <source>
        <dbReference type="PROSITE" id="PS51186"/>
    </source>
</evidence>
<gene>
    <name evidence="2" type="ORF">Prum_045550</name>
</gene>
<sequence length="203" mass="23072">MSLTASEARSRIVRADHRDVDDVAELIADAFQYLGIAVWLVPGRQDRRAVLRDHIRIYVEHALTYGEVHMSGDRSGVAVWFLRDGRPLPPPPDYDQRRARACGRWTERFQVLDQLITVNRPTRPHHRLAFLAVLPGRQGEGVGSALLRHHHAQLDSIGIAAYVEATNPPSRDLYARHGYRAEEWFAVPDGTPFWPMWREPGSG</sequence>
<reference evidence="2 3" key="1">
    <citation type="submission" date="2020-03" db="EMBL/GenBank/DDBJ databases">
        <title>Whole genome shotgun sequence of Phytohabitans rumicis NBRC 108638.</title>
        <authorList>
            <person name="Komaki H."/>
            <person name="Tamura T."/>
        </authorList>
    </citation>
    <scope>NUCLEOTIDE SEQUENCE [LARGE SCALE GENOMIC DNA]</scope>
    <source>
        <strain evidence="2 3">NBRC 108638</strain>
    </source>
</reference>
<dbReference type="SUPFAM" id="SSF55729">
    <property type="entry name" value="Acyl-CoA N-acyltransferases (Nat)"/>
    <property type="match status" value="1"/>
</dbReference>
<dbReference type="CDD" id="cd04301">
    <property type="entry name" value="NAT_SF"/>
    <property type="match status" value="1"/>
</dbReference>
<dbReference type="GO" id="GO:0016747">
    <property type="term" value="F:acyltransferase activity, transferring groups other than amino-acyl groups"/>
    <property type="evidence" value="ECO:0007669"/>
    <property type="project" value="InterPro"/>
</dbReference>
<organism evidence="2 3">
    <name type="scientific">Phytohabitans rumicis</name>
    <dbReference type="NCBI Taxonomy" id="1076125"/>
    <lineage>
        <taxon>Bacteria</taxon>
        <taxon>Bacillati</taxon>
        <taxon>Actinomycetota</taxon>
        <taxon>Actinomycetes</taxon>
        <taxon>Micromonosporales</taxon>
        <taxon>Micromonosporaceae</taxon>
    </lineage>
</organism>
<dbReference type="PANTHER" id="PTHR42791:SF1">
    <property type="entry name" value="N-ACETYLTRANSFERASE DOMAIN-CONTAINING PROTEIN"/>
    <property type="match status" value="1"/>
</dbReference>
<dbReference type="InterPro" id="IPR016181">
    <property type="entry name" value="Acyl_CoA_acyltransferase"/>
</dbReference>